<dbReference type="SMART" id="SM01040">
    <property type="entry name" value="Bro-N"/>
    <property type="match status" value="1"/>
</dbReference>
<dbReference type="PANTHER" id="PTHR36180:SF2">
    <property type="entry name" value="BRO FAMILY PROTEIN"/>
    <property type="match status" value="1"/>
</dbReference>
<dbReference type="InterPro" id="IPR003497">
    <property type="entry name" value="BRO_N_domain"/>
</dbReference>
<dbReference type="AlphaFoldDB" id="W1TR11"/>
<dbReference type="GO" id="GO:0003677">
    <property type="term" value="F:DNA binding"/>
    <property type="evidence" value="ECO:0007669"/>
    <property type="project" value="InterPro"/>
</dbReference>
<dbReference type="eggNOG" id="COG3617">
    <property type="taxonomic scope" value="Bacteria"/>
</dbReference>
<evidence type="ECO:0000313" key="3">
    <source>
        <dbReference type="Proteomes" id="UP000018846"/>
    </source>
</evidence>
<gene>
    <name evidence="2" type="ORF">Q615_SPAC00135G0040</name>
</gene>
<name>W1TR11_STRAP</name>
<dbReference type="EMBL" id="AZMF01000135">
    <property type="protein sequence ID" value="ETI83946.1"/>
    <property type="molecule type" value="Genomic_DNA"/>
</dbReference>
<dbReference type="Pfam" id="PF02498">
    <property type="entry name" value="Bro-N"/>
    <property type="match status" value="1"/>
</dbReference>
<dbReference type="InterPro" id="IPR001387">
    <property type="entry name" value="Cro/C1-type_HTH"/>
</dbReference>
<dbReference type="PATRIC" id="fig|1403946.3.peg.2003"/>
<comment type="caution">
    <text evidence="2">The sequence shown here is derived from an EMBL/GenBank/DDBJ whole genome shotgun (WGS) entry which is preliminary data.</text>
</comment>
<dbReference type="SUPFAM" id="SSF47413">
    <property type="entry name" value="lambda repressor-like DNA-binding domains"/>
    <property type="match status" value="1"/>
</dbReference>
<dbReference type="Gene3D" id="1.10.260.40">
    <property type="entry name" value="lambda repressor-like DNA-binding domains"/>
    <property type="match status" value="1"/>
</dbReference>
<protein>
    <submittedName>
        <fullName evidence="2">Toxin-antitoxin system, antitoxin component, Xre family</fullName>
    </submittedName>
</protein>
<dbReference type="PANTHER" id="PTHR36180">
    <property type="entry name" value="DNA-BINDING PROTEIN-RELATED-RELATED"/>
    <property type="match status" value="1"/>
</dbReference>
<dbReference type="Proteomes" id="UP000018846">
    <property type="component" value="Unassembled WGS sequence"/>
</dbReference>
<dbReference type="PROSITE" id="PS51750">
    <property type="entry name" value="BRO_N"/>
    <property type="match status" value="1"/>
</dbReference>
<evidence type="ECO:0000313" key="2">
    <source>
        <dbReference type="EMBL" id="ETI83946.1"/>
    </source>
</evidence>
<accession>W1TR11</accession>
<evidence type="ECO:0000259" key="1">
    <source>
        <dbReference type="PROSITE" id="PS51750"/>
    </source>
</evidence>
<feature type="domain" description="Bro-N" evidence="1">
    <location>
        <begin position="80"/>
        <end position="184"/>
    </location>
</feature>
<dbReference type="CDD" id="cd00093">
    <property type="entry name" value="HTH_XRE"/>
    <property type="match status" value="1"/>
</dbReference>
<proteinExistence type="predicted"/>
<dbReference type="InterPro" id="IPR010982">
    <property type="entry name" value="Lambda_DNA-bd_dom_sf"/>
</dbReference>
<sequence length="248" mass="28890">MKRNYTRVIDEMRTTHGLNLVAIGQRIGIDPRTVGKWAQGKHKPNKESRKRLNKLYREVKQDMTTQVSIFEETTDQGQLLQVVTTTIFHGQALDIYGDFDTPLFRAGEVARMIDYSNSSLSKFLEMVDEDEKDKKKVLTPGGVQQVWFLTEQGLYEILFQSRKPKAKEFKKWVKQVLKDIRKQGYYMEGELVEEPQTTIKAPDTLAEAERYYIDTLAKAIAEVQNMDEKSRLTSKLTRFMQEVEPQWN</sequence>
<organism evidence="2 3">
    <name type="scientific">Streptococcus anginosus DORA_7</name>
    <dbReference type="NCBI Taxonomy" id="1403946"/>
    <lineage>
        <taxon>Bacteria</taxon>
        <taxon>Bacillati</taxon>
        <taxon>Bacillota</taxon>
        <taxon>Bacilli</taxon>
        <taxon>Lactobacillales</taxon>
        <taxon>Streptococcaceae</taxon>
        <taxon>Streptococcus</taxon>
        <taxon>Streptococcus anginosus group</taxon>
    </lineage>
</organism>
<reference evidence="2 3" key="1">
    <citation type="submission" date="2013-12" db="EMBL/GenBank/DDBJ databases">
        <title>A Varibaculum cambriense genome reconstructed from a premature infant gut community with otherwise low bacterial novelty that shifts toward anaerobic metabolism during the third week of life.</title>
        <authorList>
            <person name="Brown C.T."/>
            <person name="Sharon I."/>
            <person name="Thomas B.C."/>
            <person name="Castelle C.J."/>
            <person name="Morowitz M.J."/>
            <person name="Banfield J.F."/>
        </authorList>
    </citation>
    <scope>NUCLEOTIDE SEQUENCE [LARGE SCALE GENOMIC DNA]</scope>
    <source>
        <strain evidence="3">DORA_7</strain>
    </source>
</reference>